<dbReference type="Proteomes" id="UP000094426">
    <property type="component" value="Unassembled WGS sequence"/>
</dbReference>
<evidence type="ECO:0000313" key="1">
    <source>
        <dbReference type="EMBL" id="ODA90081.1"/>
    </source>
</evidence>
<dbReference type="InterPro" id="IPR008928">
    <property type="entry name" value="6-hairpin_glycosidase_sf"/>
</dbReference>
<organism evidence="1 2">
    <name type="scientific">Leifsonia xyli subsp. xyli</name>
    <dbReference type="NCBI Taxonomy" id="59736"/>
    <lineage>
        <taxon>Bacteria</taxon>
        <taxon>Bacillati</taxon>
        <taxon>Actinomycetota</taxon>
        <taxon>Actinomycetes</taxon>
        <taxon>Micrococcales</taxon>
        <taxon>Microbacteriaceae</taxon>
        <taxon>Leifsonia</taxon>
    </lineage>
</organism>
<dbReference type="Pfam" id="PF06824">
    <property type="entry name" value="Glyco_hydro_125"/>
    <property type="match status" value="1"/>
</dbReference>
<dbReference type="Gene3D" id="1.50.10.10">
    <property type="match status" value="1"/>
</dbReference>
<evidence type="ECO:0000313" key="2">
    <source>
        <dbReference type="Proteomes" id="UP000094426"/>
    </source>
</evidence>
<protein>
    <submittedName>
        <fullName evidence="1">Glycosyl hydrolase</fullName>
    </submittedName>
</protein>
<dbReference type="SMART" id="SM01149">
    <property type="entry name" value="DUF1237"/>
    <property type="match status" value="1"/>
</dbReference>
<dbReference type="PANTHER" id="PTHR31047:SF0">
    <property type="entry name" value="MEIOTICALLY UP-REGULATED GENE 157 PROTEIN"/>
    <property type="match status" value="1"/>
</dbReference>
<dbReference type="OrthoDB" id="181472at2"/>
<gene>
    <name evidence="1" type="ORF">ATY41_03040</name>
</gene>
<dbReference type="InterPro" id="IPR012341">
    <property type="entry name" value="6hp_glycosidase-like_sf"/>
</dbReference>
<dbReference type="InterPro" id="IPR008313">
    <property type="entry name" value="GH125"/>
</dbReference>
<sequence length="421" mass="46192">MTAVDDAFPGSEVPRLVREDLDRTLADTTTVLGDGSVFVVTGDIPAMWLRDSATQFWPYLPFAAERPDGAVADLIAGVLRRQFALIAHDPYANAFNREPNSRAHDPGDADRDPLVWERKYEVDSLCFPVQLAHRLYRLTGRHDILAGSFREAAAAIVETLERERDHETSTYRFVRPGGNRLDTLQRDGRGTPVGRTGMTWSGFRPSDDACEYGYNIPANLFAAQALRQLAELLGEGVAADRAAALGAELWAATLRWGVVEADEHGGPVLAYEVDGLGGALTMDDANLPSLLSLPLTSDLADDDPLYLRTRAHILSPANPHYWSGTAAAGIGSPHTWPRHVWPIAMAVDALTSPNLARKRELCELLARTTEGTGRMHESFDVDEPARFTRGWFSWADSMFCLVAMEVAGVSERHGCLSIRAK</sequence>
<dbReference type="PANTHER" id="PTHR31047">
    <property type="entry name" value="MEIOTICALLY UP-REGULATED GENE 157 PROTEIN"/>
    <property type="match status" value="1"/>
</dbReference>
<keyword evidence="1" id="KW-0378">Hydrolase</keyword>
<dbReference type="PIRSF" id="PIRSF028846">
    <property type="entry name" value="UCP028846"/>
    <property type="match status" value="1"/>
</dbReference>
<dbReference type="OMA" id="WFAWCNS"/>
<reference evidence="1 2" key="1">
    <citation type="submission" date="2015-11" db="EMBL/GenBank/DDBJ databases">
        <authorList>
            <person name="Zhang Y."/>
            <person name="Guo Z."/>
        </authorList>
    </citation>
    <scope>NUCLEOTIDE SEQUENCE [LARGE SCALE GENOMIC DNA]</scope>
    <source>
        <strain evidence="2">gdw1</strain>
    </source>
</reference>
<name>A0A1E2SK27_LEIXY</name>
<proteinExistence type="predicted"/>
<accession>A0A1E2SK27</accession>
<dbReference type="GO" id="GO:0005975">
    <property type="term" value="P:carbohydrate metabolic process"/>
    <property type="evidence" value="ECO:0007669"/>
    <property type="project" value="InterPro"/>
</dbReference>
<dbReference type="EMBL" id="LNZG01000023">
    <property type="protein sequence ID" value="ODA90081.1"/>
    <property type="molecule type" value="Genomic_DNA"/>
</dbReference>
<dbReference type="GO" id="GO:0016787">
    <property type="term" value="F:hydrolase activity"/>
    <property type="evidence" value="ECO:0007669"/>
    <property type="project" value="UniProtKB-KW"/>
</dbReference>
<dbReference type="AlphaFoldDB" id="A0A1E2SK27"/>
<dbReference type="SUPFAM" id="SSF48208">
    <property type="entry name" value="Six-hairpin glycosidases"/>
    <property type="match status" value="1"/>
</dbReference>
<comment type="caution">
    <text evidence="1">The sequence shown here is derived from an EMBL/GenBank/DDBJ whole genome shotgun (WGS) entry which is preliminary data.</text>
</comment>